<evidence type="ECO:0000313" key="2">
    <source>
        <dbReference type="Proteomes" id="UP000626026"/>
    </source>
</evidence>
<dbReference type="RefSeq" id="WP_187785414.1">
    <property type="nucleotide sequence ID" value="NZ_JACTVA010000029.1"/>
</dbReference>
<dbReference type="EMBL" id="JACTVA010000029">
    <property type="protein sequence ID" value="MBC9208252.1"/>
    <property type="molecule type" value="Genomic_DNA"/>
</dbReference>
<dbReference type="Pfam" id="PF09867">
    <property type="entry name" value="TagF_N"/>
    <property type="match status" value="1"/>
</dbReference>
<dbReference type="Gene3D" id="3.40.1730.10">
    <property type="entry name" value="pa0076 domain"/>
    <property type="match status" value="1"/>
</dbReference>
<dbReference type="InterPro" id="IPR017748">
    <property type="entry name" value="TagF"/>
</dbReference>
<dbReference type="NCBIfam" id="TIGR03373">
    <property type="entry name" value="VI_minor_4"/>
    <property type="match status" value="1"/>
</dbReference>
<proteinExistence type="predicted"/>
<protein>
    <submittedName>
        <fullName evidence="1">Type VI secretion system-associated protein TagF</fullName>
    </submittedName>
</protein>
<organism evidence="1 2">
    <name type="scientific">Teichococcus aerophilus</name>
    <dbReference type="NCBI Taxonomy" id="1224513"/>
    <lineage>
        <taxon>Bacteria</taxon>
        <taxon>Pseudomonadati</taxon>
        <taxon>Pseudomonadota</taxon>
        <taxon>Alphaproteobacteria</taxon>
        <taxon>Acetobacterales</taxon>
        <taxon>Roseomonadaceae</taxon>
        <taxon>Roseomonas</taxon>
    </lineage>
</organism>
<name>A0ABR7RQC0_9PROT</name>
<dbReference type="InterPro" id="IPR038225">
    <property type="entry name" value="TagF_sf"/>
</dbReference>
<comment type="caution">
    <text evidence="1">The sequence shown here is derived from an EMBL/GenBank/DDBJ whole genome shotgun (WGS) entry which is preliminary data.</text>
</comment>
<keyword evidence="2" id="KW-1185">Reference proteome</keyword>
<evidence type="ECO:0000313" key="1">
    <source>
        <dbReference type="EMBL" id="MBC9208252.1"/>
    </source>
</evidence>
<gene>
    <name evidence="1" type="primary">tagF</name>
    <name evidence="1" type="ORF">IBL26_15515</name>
</gene>
<dbReference type="Proteomes" id="UP000626026">
    <property type="component" value="Unassembled WGS sequence"/>
</dbReference>
<sequence length="165" mass="17587">MTLGLYGKLPVRGDFVRRGLPADLVAAWDHWAAAGIQQAREQLGEADFTQAWDAMPPWSFALPAATCGAGPVAGVMAPSRDAVGRRFPLLIAAPLASPAPAWFTAVEQMAAEAVAGRLDPDGWAPSLPDMPGGTMQGWWNAAMEWPVPALPPRRHFVRFLGHAPA</sequence>
<reference evidence="1 2" key="1">
    <citation type="journal article" date="2013" name="Int. J. Syst. Evol. Microbiol.">
        <title>Roseomonas aerophila sp. nov., isolated from air.</title>
        <authorList>
            <person name="Kim S.J."/>
            <person name="Weon H.Y."/>
            <person name="Ahn J.H."/>
            <person name="Hong S.B."/>
            <person name="Seok S.J."/>
            <person name="Whang K.S."/>
            <person name="Kwon S.W."/>
        </authorList>
    </citation>
    <scope>NUCLEOTIDE SEQUENCE [LARGE SCALE GENOMIC DNA]</scope>
    <source>
        <strain evidence="1 2">NBRC 108923</strain>
    </source>
</reference>
<accession>A0ABR7RQC0</accession>